<evidence type="ECO:0000313" key="2">
    <source>
        <dbReference type="Proteomes" id="UP001303946"/>
    </source>
</evidence>
<keyword evidence="2" id="KW-1185">Reference proteome</keyword>
<dbReference type="Proteomes" id="UP001303946">
    <property type="component" value="Plasmid unnamed2"/>
</dbReference>
<gene>
    <name evidence="1" type="ORF">RXV79_27625</name>
</gene>
<organism evidence="1 2">
    <name type="scientific">Piscinibacter gummiphilus</name>
    <dbReference type="NCBI Taxonomy" id="946333"/>
    <lineage>
        <taxon>Bacteria</taxon>
        <taxon>Pseudomonadati</taxon>
        <taxon>Pseudomonadota</taxon>
        <taxon>Betaproteobacteria</taxon>
        <taxon>Burkholderiales</taxon>
        <taxon>Sphaerotilaceae</taxon>
        <taxon>Piscinibacter</taxon>
    </lineage>
</organism>
<keyword evidence="1" id="KW-0614">Plasmid</keyword>
<evidence type="ECO:0000313" key="1">
    <source>
        <dbReference type="EMBL" id="WOB11363.1"/>
    </source>
</evidence>
<accession>A0ABZ0D2E6</accession>
<reference evidence="1 2" key="1">
    <citation type="submission" date="2023-10" db="EMBL/GenBank/DDBJ databases">
        <title>Bacteria for the degradation of biodegradable plastic PBAT(Polybutylene adipate terephthalate).</title>
        <authorList>
            <person name="Weon H.-Y."/>
            <person name="Yeon J."/>
        </authorList>
    </citation>
    <scope>NUCLEOTIDE SEQUENCE [LARGE SCALE GENOMIC DNA]</scope>
    <source>
        <strain evidence="1 2">SBD 7-3</strain>
        <plasmid evidence="1 2">unnamed2</plasmid>
    </source>
</reference>
<protein>
    <submittedName>
        <fullName evidence="1">Uncharacterized protein</fullName>
    </submittedName>
</protein>
<dbReference type="EMBL" id="CP136338">
    <property type="protein sequence ID" value="WOB11363.1"/>
    <property type="molecule type" value="Genomic_DNA"/>
</dbReference>
<geneLocation type="plasmid" evidence="1 2">
    <name>unnamed2</name>
</geneLocation>
<sequence length="288" mass="30896">MKVYVLGIAQGVQRTHWFEPLDGDSGPYGLIGPNATKRPSYLALANIIKHVGTRPRYYGWTLLNDKHYAFVFAGPQGMVMIAWAQPGSPDTVQLGAAMNVIDPQTGASRSVEAVQLTNSPLIIKPSQDVPAWAASAWANASKPFPWGGDYSDATSVSLTASADRGLHAGVASVRLVAGEPARDASLSAVQAFTVDPNFLSYTTRPIRITAEVRRNGSAGAGFNLKYESTTGTKGIGWNAVPAGDAWSTMSWVLNDAQFVGKWGYHFTFDSDSTQYSGYSIRSVTVTKL</sequence>
<proteinExistence type="predicted"/>
<dbReference type="RefSeq" id="WP_316704653.1">
    <property type="nucleotide sequence ID" value="NZ_CP136338.1"/>
</dbReference>
<name>A0ABZ0D2E6_9BURK</name>